<proteinExistence type="predicted"/>
<evidence type="ECO:0000313" key="1">
    <source>
        <dbReference type="EMBL" id="PON89728.1"/>
    </source>
</evidence>
<gene>
    <name evidence="1" type="ORF">TorRG33x02_145620</name>
</gene>
<dbReference type="EMBL" id="JXTC01000091">
    <property type="protein sequence ID" value="PON89728.1"/>
    <property type="molecule type" value="Genomic_DNA"/>
</dbReference>
<keyword evidence="2" id="KW-1185">Reference proteome</keyword>
<dbReference type="Proteomes" id="UP000237000">
    <property type="component" value="Unassembled WGS sequence"/>
</dbReference>
<accession>A0A2P5EW10</accession>
<name>A0A2P5EW10_TREOI</name>
<reference evidence="2" key="1">
    <citation type="submission" date="2016-06" db="EMBL/GenBank/DDBJ databases">
        <title>Parallel loss of symbiosis genes in relatives of nitrogen-fixing non-legume Parasponia.</title>
        <authorList>
            <person name="Van Velzen R."/>
            <person name="Holmer R."/>
            <person name="Bu F."/>
            <person name="Rutten L."/>
            <person name="Van Zeijl A."/>
            <person name="Liu W."/>
            <person name="Santuari L."/>
            <person name="Cao Q."/>
            <person name="Sharma T."/>
            <person name="Shen D."/>
            <person name="Roswanjaya Y."/>
            <person name="Wardhani T."/>
            <person name="Kalhor M.S."/>
            <person name="Jansen J."/>
            <person name="Van den Hoogen J."/>
            <person name="Gungor B."/>
            <person name="Hartog M."/>
            <person name="Hontelez J."/>
            <person name="Verver J."/>
            <person name="Yang W.-C."/>
            <person name="Schijlen E."/>
            <person name="Repin R."/>
            <person name="Schilthuizen M."/>
            <person name="Schranz E."/>
            <person name="Heidstra R."/>
            <person name="Miyata K."/>
            <person name="Fedorova E."/>
            <person name="Kohlen W."/>
            <person name="Bisseling T."/>
            <person name="Smit S."/>
            <person name="Geurts R."/>
        </authorList>
    </citation>
    <scope>NUCLEOTIDE SEQUENCE [LARGE SCALE GENOMIC DNA]</scope>
    <source>
        <strain evidence="2">cv. RG33-2</strain>
    </source>
</reference>
<evidence type="ECO:0000313" key="2">
    <source>
        <dbReference type="Proteomes" id="UP000237000"/>
    </source>
</evidence>
<protein>
    <submittedName>
        <fullName evidence="1">Uncharacterized protein</fullName>
    </submittedName>
</protein>
<dbReference type="AlphaFoldDB" id="A0A2P5EW10"/>
<organism evidence="1 2">
    <name type="scientific">Trema orientale</name>
    <name type="common">Charcoal tree</name>
    <name type="synonym">Celtis orientalis</name>
    <dbReference type="NCBI Taxonomy" id="63057"/>
    <lineage>
        <taxon>Eukaryota</taxon>
        <taxon>Viridiplantae</taxon>
        <taxon>Streptophyta</taxon>
        <taxon>Embryophyta</taxon>
        <taxon>Tracheophyta</taxon>
        <taxon>Spermatophyta</taxon>
        <taxon>Magnoliopsida</taxon>
        <taxon>eudicotyledons</taxon>
        <taxon>Gunneridae</taxon>
        <taxon>Pentapetalae</taxon>
        <taxon>rosids</taxon>
        <taxon>fabids</taxon>
        <taxon>Rosales</taxon>
        <taxon>Cannabaceae</taxon>
        <taxon>Trema</taxon>
    </lineage>
</organism>
<comment type="caution">
    <text evidence="1">The sequence shown here is derived from an EMBL/GenBank/DDBJ whole genome shotgun (WGS) entry which is preliminary data.</text>
</comment>
<dbReference type="InParanoid" id="A0A2P5EW10"/>
<dbReference type="OrthoDB" id="10452500at2759"/>
<sequence>MLKTRAAPTKNKHWHHHSILGLLKLSVNVVVCTHNEKYEWCWSSRLVMIRAL</sequence>